<evidence type="ECO:0000256" key="10">
    <source>
        <dbReference type="ARBA" id="ARBA00022786"/>
    </source>
</evidence>
<dbReference type="Gene3D" id="3.30.40.10">
    <property type="entry name" value="Zinc/RING finger domain, C3HC4 (zinc finger)"/>
    <property type="match status" value="1"/>
</dbReference>
<evidence type="ECO:0000256" key="2">
    <source>
        <dbReference type="ARBA" id="ARBA00004477"/>
    </source>
</evidence>
<keyword evidence="6" id="KW-0808">Transferase</keyword>
<dbReference type="SUPFAM" id="SSF57850">
    <property type="entry name" value="RING/U-box"/>
    <property type="match status" value="1"/>
</dbReference>
<feature type="transmembrane region" description="Helical" evidence="17">
    <location>
        <begin position="101"/>
        <end position="122"/>
    </location>
</feature>
<comment type="similarity">
    <text evidence="4">Belongs to the HRD1 family.</text>
</comment>
<evidence type="ECO:0000256" key="6">
    <source>
        <dbReference type="ARBA" id="ARBA00022679"/>
    </source>
</evidence>
<evidence type="ECO:0000256" key="15">
    <source>
        <dbReference type="PROSITE-ProRule" id="PRU00175"/>
    </source>
</evidence>
<sequence>MAGLTYSKYYLLSFLGGVAVVYHAFATRQHFYPAMVYLSTSKLAVALLGNMVFASALLCQSLAIKVFLGGLREIEVEMVRERLSSAIMESLLALTVFRDEFGTFFVAMFATLAFVKVLHWLVQDRVDYIEVSPSVTALQHLRIASFLLLLLGVDALLVQYTIEGSIKSSGQSVMVLFAFEYVILTSDVCRHGLKYLMSMVDLMMDGGWESKGIYVFYLQLITDVLHLFVYVIFFIIVFTNYGLPLHLIRDLYATFRNFRNRLADFLRFRQVTARLDQLPDATPEDLARSDGVCIICREEMSANGSNKRLHCSHLFHVQCLRSWLERQQNCPTCRAPVFRPPPHRAGAGGVLADMQPHAAAAPQQQQQQQPEEAGGNVPGLRARAVFTFGPRGRAQGDAGRAAPQERVQTPPAAEARADGSARPQEQGQQQHSRLLGGFLSRRLGSVAARGGRGGRGGGISGRGGRRQTGSAAAAAAAAASGGAGAGVGVRMGTGGQPAVLPPHALPHLPLPPPPPPFAPPALGAPYWPPPFMPAAPLAGMHPMAAMLGGGVPGSYSSAAMPPGPEGAALGAQQQHPAAFLQQPLTHPGMMAPYMMPPFMMPPIFPTVLPPLTPAPSPHSLIEQQAQAAAAAAALAAAAAVGAYNPQAGLFMSVPYAHGVPGPLQPPHPSTAPAAASGSAPRGAQEQGPQQQDGSEQIKQQEEQQQQQQQHQEPGQETLQREDQNRGGHQHEGGPSTATSTEQATHS</sequence>
<feature type="domain" description="RING-type" evidence="18">
    <location>
        <begin position="293"/>
        <end position="334"/>
    </location>
</feature>
<dbReference type="Proteomes" id="UP000815325">
    <property type="component" value="Unassembled WGS sequence"/>
</dbReference>
<dbReference type="Pfam" id="PF25563">
    <property type="entry name" value="TPR_SYVN1_N"/>
    <property type="match status" value="1"/>
</dbReference>
<protein>
    <recommendedName>
        <fullName evidence="5">RING-type E3 ubiquitin transferase</fullName>
        <ecNumber evidence="5">2.3.2.27</ecNumber>
    </recommendedName>
</protein>
<evidence type="ECO:0000256" key="11">
    <source>
        <dbReference type="ARBA" id="ARBA00022824"/>
    </source>
</evidence>
<feature type="region of interest" description="Disordered" evidence="16">
    <location>
        <begin position="390"/>
        <end position="431"/>
    </location>
</feature>
<evidence type="ECO:0000256" key="9">
    <source>
        <dbReference type="ARBA" id="ARBA00022771"/>
    </source>
</evidence>
<feature type="compositionally biased region" description="Low complexity" evidence="16">
    <location>
        <begin position="702"/>
        <end position="717"/>
    </location>
</feature>
<keyword evidence="14 17" id="KW-0472">Membrane</keyword>
<evidence type="ECO:0000256" key="3">
    <source>
        <dbReference type="ARBA" id="ARBA00004906"/>
    </source>
</evidence>
<feature type="region of interest" description="Disordered" evidence="16">
    <location>
        <begin position="356"/>
        <end position="377"/>
    </location>
</feature>
<evidence type="ECO:0000313" key="20">
    <source>
        <dbReference type="Proteomes" id="UP000815325"/>
    </source>
</evidence>
<evidence type="ECO:0000256" key="16">
    <source>
        <dbReference type="SAM" id="MobiDB-lite"/>
    </source>
</evidence>
<feature type="compositionally biased region" description="Basic and acidic residues" evidence="16">
    <location>
        <begin position="718"/>
        <end position="731"/>
    </location>
</feature>
<dbReference type="EC" id="2.3.2.27" evidence="5"/>
<feature type="compositionally biased region" description="Low complexity" evidence="16">
    <location>
        <begin position="356"/>
        <end position="370"/>
    </location>
</feature>
<feature type="region of interest" description="Disordered" evidence="16">
    <location>
        <begin position="661"/>
        <end position="746"/>
    </location>
</feature>
<dbReference type="InterPro" id="IPR058051">
    <property type="entry name" value="Znf_RING_synoviolin"/>
</dbReference>
<feature type="compositionally biased region" description="Gly residues" evidence="16">
    <location>
        <begin position="450"/>
        <end position="462"/>
    </location>
</feature>
<dbReference type="PROSITE" id="PS50089">
    <property type="entry name" value="ZF_RING_2"/>
    <property type="match status" value="1"/>
</dbReference>
<feature type="compositionally biased region" description="Low complexity" evidence="16">
    <location>
        <begin position="390"/>
        <end position="404"/>
    </location>
</feature>
<evidence type="ECO:0000256" key="14">
    <source>
        <dbReference type="ARBA" id="ARBA00023136"/>
    </source>
</evidence>
<dbReference type="PANTHER" id="PTHR22763:SF184">
    <property type="entry name" value="E3 UBIQUITIN-PROTEIN LIGASE SYNOVIOLIN"/>
    <property type="match status" value="1"/>
</dbReference>
<feature type="compositionally biased region" description="Low complexity" evidence="16">
    <location>
        <begin position="670"/>
        <end position="680"/>
    </location>
</feature>
<keyword evidence="20" id="KW-1185">Reference proteome</keyword>
<evidence type="ECO:0000259" key="18">
    <source>
        <dbReference type="PROSITE" id="PS50089"/>
    </source>
</evidence>
<feature type="transmembrane region" description="Helical" evidence="17">
    <location>
        <begin position="214"/>
        <end position="238"/>
    </location>
</feature>
<comment type="caution">
    <text evidence="19">The sequence shown here is derived from an EMBL/GenBank/DDBJ whole genome shotgun (WGS) entry which is preliminary data.</text>
</comment>
<gene>
    <name evidence="19" type="ORF">DUNSADRAFT_1980</name>
</gene>
<organism evidence="19 20">
    <name type="scientific">Dunaliella salina</name>
    <name type="common">Green alga</name>
    <name type="synonym">Protococcus salinus</name>
    <dbReference type="NCBI Taxonomy" id="3046"/>
    <lineage>
        <taxon>Eukaryota</taxon>
        <taxon>Viridiplantae</taxon>
        <taxon>Chlorophyta</taxon>
        <taxon>core chlorophytes</taxon>
        <taxon>Chlorophyceae</taxon>
        <taxon>CS clade</taxon>
        <taxon>Chlamydomonadales</taxon>
        <taxon>Dunaliellaceae</taxon>
        <taxon>Dunaliella</taxon>
    </lineage>
</organism>
<comment type="catalytic activity">
    <reaction evidence="1">
        <text>S-ubiquitinyl-[E2 ubiquitin-conjugating enzyme]-L-cysteine + [acceptor protein]-L-lysine = [E2 ubiquitin-conjugating enzyme]-L-cysteine + N(6)-ubiquitinyl-[acceptor protein]-L-lysine.</text>
        <dbReference type="EC" id="2.3.2.27"/>
    </reaction>
</comment>
<evidence type="ECO:0000256" key="4">
    <source>
        <dbReference type="ARBA" id="ARBA00010089"/>
    </source>
</evidence>
<dbReference type="Pfam" id="PF13639">
    <property type="entry name" value="zf-RING_2"/>
    <property type="match status" value="1"/>
</dbReference>
<dbReference type="PANTHER" id="PTHR22763">
    <property type="entry name" value="RING ZINC FINGER PROTEIN"/>
    <property type="match status" value="1"/>
</dbReference>
<keyword evidence="11" id="KW-0256">Endoplasmic reticulum</keyword>
<evidence type="ECO:0000256" key="1">
    <source>
        <dbReference type="ARBA" id="ARBA00000900"/>
    </source>
</evidence>
<evidence type="ECO:0000256" key="7">
    <source>
        <dbReference type="ARBA" id="ARBA00022692"/>
    </source>
</evidence>
<evidence type="ECO:0000256" key="13">
    <source>
        <dbReference type="ARBA" id="ARBA00022989"/>
    </source>
</evidence>
<keyword evidence="7 17" id="KW-0812">Transmembrane</keyword>
<proteinExistence type="inferred from homology"/>
<evidence type="ECO:0000313" key="19">
    <source>
        <dbReference type="EMBL" id="KAF5838891.1"/>
    </source>
</evidence>
<feature type="transmembrane region" description="Helical" evidence="17">
    <location>
        <begin position="143"/>
        <end position="162"/>
    </location>
</feature>
<evidence type="ECO:0000256" key="8">
    <source>
        <dbReference type="ARBA" id="ARBA00022723"/>
    </source>
</evidence>
<dbReference type="InterPro" id="IPR001841">
    <property type="entry name" value="Znf_RING"/>
</dbReference>
<evidence type="ECO:0000256" key="12">
    <source>
        <dbReference type="ARBA" id="ARBA00022833"/>
    </source>
</evidence>
<keyword evidence="13 17" id="KW-1133">Transmembrane helix</keyword>
<feature type="compositionally biased region" description="Polar residues" evidence="16">
    <location>
        <begin position="735"/>
        <end position="746"/>
    </location>
</feature>
<dbReference type="SMART" id="SM00184">
    <property type="entry name" value="RING"/>
    <property type="match status" value="1"/>
</dbReference>
<dbReference type="InterPro" id="IPR013083">
    <property type="entry name" value="Znf_RING/FYVE/PHD"/>
</dbReference>
<feature type="transmembrane region" description="Helical" evidence="17">
    <location>
        <begin position="6"/>
        <end position="25"/>
    </location>
</feature>
<keyword evidence="9 15" id="KW-0863">Zinc-finger</keyword>
<dbReference type="InterPro" id="IPR050731">
    <property type="entry name" value="HRD1_E3_ubiq-ligases"/>
</dbReference>
<keyword evidence="8" id="KW-0479">Metal-binding</keyword>
<keyword evidence="12" id="KW-0862">Zinc</keyword>
<dbReference type="EMBL" id="MU069562">
    <property type="protein sequence ID" value="KAF5838891.1"/>
    <property type="molecule type" value="Genomic_DNA"/>
</dbReference>
<dbReference type="CDD" id="cd16479">
    <property type="entry name" value="RING-H2_synoviolin"/>
    <property type="match status" value="1"/>
</dbReference>
<dbReference type="InterPro" id="IPR057992">
    <property type="entry name" value="TPR_SYVN1_N"/>
</dbReference>
<keyword evidence="10" id="KW-0833">Ubl conjugation pathway</keyword>
<reference evidence="19" key="1">
    <citation type="submission" date="2017-08" db="EMBL/GenBank/DDBJ databases">
        <authorList>
            <person name="Polle J.E."/>
            <person name="Barry K."/>
            <person name="Cushman J."/>
            <person name="Schmutz J."/>
            <person name="Tran D."/>
            <person name="Hathwaick L.T."/>
            <person name="Yim W.C."/>
            <person name="Jenkins J."/>
            <person name="Mckie-Krisberg Z.M."/>
            <person name="Prochnik S."/>
            <person name="Lindquist E."/>
            <person name="Dockter R.B."/>
            <person name="Adam C."/>
            <person name="Molina H."/>
            <person name="Bunkerborg J."/>
            <person name="Jin E."/>
            <person name="Buchheim M."/>
            <person name="Magnuson J."/>
        </authorList>
    </citation>
    <scope>NUCLEOTIDE SEQUENCE</scope>
    <source>
        <strain evidence="19">CCAP 19/18</strain>
    </source>
</reference>
<evidence type="ECO:0000256" key="17">
    <source>
        <dbReference type="SAM" id="Phobius"/>
    </source>
</evidence>
<name>A0ABQ7GWA4_DUNSA</name>
<evidence type="ECO:0000256" key="5">
    <source>
        <dbReference type="ARBA" id="ARBA00012483"/>
    </source>
</evidence>
<feature type="transmembrane region" description="Helical" evidence="17">
    <location>
        <begin position="45"/>
        <end position="68"/>
    </location>
</feature>
<feature type="region of interest" description="Disordered" evidence="16">
    <location>
        <begin position="446"/>
        <end position="466"/>
    </location>
</feature>
<comment type="pathway">
    <text evidence="3">Protein modification; protein ubiquitination.</text>
</comment>
<comment type="subcellular location">
    <subcellularLocation>
        <location evidence="2">Endoplasmic reticulum membrane</location>
        <topology evidence="2">Multi-pass membrane protein</topology>
    </subcellularLocation>
</comment>
<accession>A0ABQ7GWA4</accession>